<gene>
    <name evidence="2" type="ORF">ACFSW8_03825</name>
</gene>
<name>A0ABW4Z7R3_9BACT</name>
<evidence type="ECO:0000256" key="1">
    <source>
        <dbReference type="SAM" id="Phobius"/>
    </source>
</evidence>
<keyword evidence="3" id="KW-1185">Reference proteome</keyword>
<sequence length="132" mass="14962">MQTSGFIALLGAIFISRLLNEKAYKSLSDEEKLRLMDGFSSNRTYSMIPLIVLIGAYFLLMKVEAVDKGILSLTYFLLLAVFIITRIVFNQRKLTSLNLPDSYKSKFKLSQIISLVGVAWFFYTIFSPLALS</sequence>
<evidence type="ECO:0000313" key="2">
    <source>
        <dbReference type="EMBL" id="MFD2158023.1"/>
    </source>
</evidence>
<proteinExistence type="predicted"/>
<keyword evidence="1" id="KW-1133">Transmembrane helix</keyword>
<organism evidence="2 3">
    <name type="scientific">Rubritalea tangerina</name>
    <dbReference type="NCBI Taxonomy" id="430798"/>
    <lineage>
        <taxon>Bacteria</taxon>
        <taxon>Pseudomonadati</taxon>
        <taxon>Verrucomicrobiota</taxon>
        <taxon>Verrucomicrobiia</taxon>
        <taxon>Verrucomicrobiales</taxon>
        <taxon>Rubritaleaceae</taxon>
        <taxon>Rubritalea</taxon>
    </lineage>
</organism>
<feature type="transmembrane region" description="Helical" evidence="1">
    <location>
        <begin position="70"/>
        <end position="89"/>
    </location>
</feature>
<dbReference type="EMBL" id="JBHUJB010000018">
    <property type="protein sequence ID" value="MFD2158023.1"/>
    <property type="molecule type" value="Genomic_DNA"/>
</dbReference>
<keyword evidence="1" id="KW-0812">Transmembrane</keyword>
<dbReference type="Proteomes" id="UP001597389">
    <property type="component" value="Unassembled WGS sequence"/>
</dbReference>
<accession>A0ABW4Z7R3</accession>
<reference evidence="3" key="1">
    <citation type="journal article" date="2019" name="Int. J. Syst. Evol. Microbiol.">
        <title>The Global Catalogue of Microorganisms (GCM) 10K type strain sequencing project: providing services to taxonomists for standard genome sequencing and annotation.</title>
        <authorList>
            <consortium name="The Broad Institute Genomics Platform"/>
            <consortium name="The Broad Institute Genome Sequencing Center for Infectious Disease"/>
            <person name="Wu L."/>
            <person name="Ma J."/>
        </authorList>
    </citation>
    <scope>NUCLEOTIDE SEQUENCE [LARGE SCALE GENOMIC DNA]</scope>
    <source>
        <strain evidence="3">CCUG 57942</strain>
    </source>
</reference>
<feature type="transmembrane region" description="Helical" evidence="1">
    <location>
        <begin position="44"/>
        <end position="63"/>
    </location>
</feature>
<comment type="caution">
    <text evidence="2">The sequence shown here is derived from an EMBL/GenBank/DDBJ whole genome shotgun (WGS) entry which is preliminary data.</text>
</comment>
<evidence type="ECO:0000313" key="3">
    <source>
        <dbReference type="Proteomes" id="UP001597389"/>
    </source>
</evidence>
<keyword evidence="1" id="KW-0472">Membrane</keyword>
<feature type="transmembrane region" description="Helical" evidence="1">
    <location>
        <begin position="109"/>
        <end position="131"/>
    </location>
</feature>
<dbReference type="RefSeq" id="WP_377090610.1">
    <property type="nucleotide sequence ID" value="NZ_JBHSJL010000014.1"/>
</dbReference>
<protein>
    <submittedName>
        <fullName evidence="2">Uncharacterized protein</fullName>
    </submittedName>
</protein>